<dbReference type="GO" id="GO:0032259">
    <property type="term" value="P:methylation"/>
    <property type="evidence" value="ECO:0007669"/>
    <property type="project" value="UniProtKB-KW"/>
</dbReference>
<keyword evidence="2" id="KW-0489">Methyltransferase</keyword>
<dbReference type="SUPFAM" id="SSF53335">
    <property type="entry name" value="S-adenosyl-L-methionine-dependent methyltransferases"/>
    <property type="match status" value="1"/>
</dbReference>
<dbReference type="GO" id="GO:0008757">
    <property type="term" value="F:S-adenosylmethionine-dependent methyltransferase activity"/>
    <property type="evidence" value="ECO:0007669"/>
    <property type="project" value="UniProtKB-ARBA"/>
</dbReference>
<dbReference type="PANTHER" id="PTHR47739">
    <property type="entry name" value="TRNA1(VAL) (ADENINE(37)-N6)-METHYLTRANSFERASE"/>
    <property type="match status" value="1"/>
</dbReference>
<accession>A0A9D1CJH9</accession>
<keyword evidence="2" id="KW-0808">Transferase</keyword>
<reference evidence="2" key="2">
    <citation type="journal article" date="2021" name="PeerJ">
        <title>Extensive microbial diversity within the chicken gut microbiome revealed by metagenomics and culture.</title>
        <authorList>
            <person name="Gilroy R."/>
            <person name="Ravi A."/>
            <person name="Getino M."/>
            <person name="Pursley I."/>
            <person name="Horton D.L."/>
            <person name="Alikhan N.F."/>
            <person name="Baker D."/>
            <person name="Gharbi K."/>
            <person name="Hall N."/>
            <person name="Watson M."/>
            <person name="Adriaenssens E.M."/>
            <person name="Foster-Nyarko E."/>
            <person name="Jarju S."/>
            <person name="Secka A."/>
            <person name="Antonio M."/>
            <person name="Oren A."/>
            <person name="Chaudhuri R.R."/>
            <person name="La Ragione R."/>
            <person name="Hildebrand F."/>
            <person name="Pallen M.J."/>
        </authorList>
    </citation>
    <scope>NUCLEOTIDE SEQUENCE</scope>
    <source>
        <strain evidence="2">ChiHile30-977</strain>
    </source>
</reference>
<dbReference type="InterPro" id="IPR007848">
    <property type="entry name" value="Small_mtfrase_dom"/>
</dbReference>
<dbReference type="Proteomes" id="UP000886819">
    <property type="component" value="Unassembled WGS sequence"/>
</dbReference>
<dbReference type="Pfam" id="PF05175">
    <property type="entry name" value="MTS"/>
    <property type="match status" value="1"/>
</dbReference>
<evidence type="ECO:0000259" key="1">
    <source>
        <dbReference type="Pfam" id="PF05175"/>
    </source>
</evidence>
<protein>
    <submittedName>
        <fullName evidence="2">Methyltransferase</fullName>
    </submittedName>
</protein>
<dbReference type="GO" id="GO:0008170">
    <property type="term" value="F:N-methyltransferase activity"/>
    <property type="evidence" value="ECO:0007669"/>
    <property type="project" value="UniProtKB-ARBA"/>
</dbReference>
<sequence length="260" mass="28710">MDRNEKHGEESARIRALIRPGERLDDLKRGSLRILQRPDRFCFGMDSVLLASFAAQGRMGRMRGVDLGTGSGVLPLLICARVPGASFDAVEIQADMADMAARSMQICRMEHRIHVHAMDLRDAPSRLGHGRYDLVVSNPPYGKSGGGQPSRAQGLRTARHEGETDVQAICRTAAALLRNGGALAMVFPAPRLLELMDAMRAWRVEPKRVMLVHPAYGKAPNLALVEGVRNGRPMLHFLPPLFVRDGAGRETEALEQMYRQ</sequence>
<organism evidence="2 3">
    <name type="scientific">Candidatus Avichristensenella intestinipullorum</name>
    <dbReference type="NCBI Taxonomy" id="2840693"/>
    <lineage>
        <taxon>Bacteria</taxon>
        <taxon>Bacillati</taxon>
        <taxon>Bacillota</taxon>
        <taxon>Clostridia</taxon>
        <taxon>Candidatus Avichristensenella</taxon>
    </lineage>
</organism>
<dbReference type="GO" id="GO:0003676">
    <property type="term" value="F:nucleic acid binding"/>
    <property type="evidence" value="ECO:0007669"/>
    <property type="project" value="InterPro"/>
</dbReference>
<dbReference type="InterPro" id="IPR050210">
    <property type="entry name" value="tRNA_Adenine-N(6)_MTase"/>
</dbReference>
<dbReference type="PROSITE" id="PS00092">
    <property type="entry name" value="N6_MTASE"/>
    <property type="match status" value="1"/>
</dbReference>
<proteinExistence type="predicted"/>
<dbReference type="InterPro" id="IPR002052">
    <property type="entry name" value="DNA_methylase_N6_adenine_CS"/>
</dbReference>
<dbReference type="EMBL" id="DVFI01000131">
    <property type="protein sequence ID" value="HIQ63830.1"/>
    <property type="molecule type" value="Genomic_DNA"/>
</dbReference>
<feature type="domain" description="Methyltransferase small" evidence="1">
    <location>
        <begin position="49"/>
        <end position="187"/>
    </location>
</feature>
<gene>
    <name evidence="2" type="ORF">IAA66_09660</name>
</gene>
<dbReference type="CDD" id="cd02440">
    <property type="entry name" value="AdoMet_MTases"/>
    <property type="match status" value="1"/>
</dbReference>
<comment type="caution">
    <text evidence="2">The sequence shown here is derived from an EMBL/GenBank/DDBJ whole genome shotgun (WGS) entry which is preliminary data.</text>
</comment>
<evidence type="ECO:0000313" key="2">
    <source>
        <dbReference type="EMBL" id="HIQ63830.1"/>
    </source>
</evidence>
<dbReference type="AlphaFoldDB" id="A0A9D1CJH9"/>
<dbReference type="PANTHER" id="PTHR47739:SF1">
    <property type="entry name" value="TRNA1(VAL) (ADENINE(37)-N6)-METHYLTRANSFERASE"/>
    <property type="match status" value="1"/>
</dbReference>
<dbReference type="Gene3D" id="3.40.50.150">
    <property type="entry name" value="Vaccinia Virus protein VP39"/>
    <property type="match status" value="1"/>
</dbReference>
<name>A0A9D1CJH9_9FIRM</name>
<reference evidence="2" key="1">
    <citation type="submission" date="2020-10" db="EMBL/GenBank/DDBJ databases">
        <authorList>
            <person name="Gilroy R."/>
        </authorList>
    </citation>
    <scope>NUCLEOTIDE SEQUENCE</scope>
    <source>
        <strain evidence="2">ChiHile30-977</strain>
    </source>
</reference>
<evidence type="ECO:0000313" key="3">
    <source>
        <dbReference type="Proteomes" id="UP000886819"/>
    </source>
</evidence>
<dbReference type="InterPro" id="IPR029063">
    <property type="entry name" value="SAM-dependent_MTases_sf"/>
</dbReference>